<organism evidence="2 3">
    <name type="scientific">Vogesella indigofera</name>
    <name type="common">Pseudomonas indigofera</name>
    <dbReference type="NCBI Taxonomy" id="45465"/>
    <lineage>
        <taxon>Bacteria</taxon>
        <taxon>Pseudomonadati</taxon>
        <taxon>Pseudomonadota</taxon>
        <taxon>Betaproteobacteria</taxon>
        <taxon>Neisseriales</taxon>
        <taxon>Chromobacteriaceae</taxon>
        <taxon>Vogesella</taxon>
    </lineage>
</organism>
<keyword evidence="1" id="KW-1133">Transmembrane helix</keyword>
<gene>
    <name evidence="2" type="ORF">C8E02_1388</name>
</gene>
<evidence type="ECO:0000313" key="2">
    <source>
        <dbReference type="EMBL" id="RKQ60044.1"/>
    </source>
</evidence>
<dbReference type="RefSeq" id="WP_120810197.1">
    <property type="nucleotide sequence ID" value="NZ_RBID01000013.1"/>
</dbReference>
<comment type="caution">
    <text evidence="2">The sequence shown here is derived from an EMBL/GenBank/DDBJ whole genome shotgun (WGS) entry which is preliminary data.</text>
</comment>
<reference evidence="2 3" key="1">
    <citation type="submission" date="2018-10" db="EMBL/GenBank/DDBJ databases">
        <title>Genomic Encyclopedia of Type Strains, Phase IV (KMG-IV): sequencing the most valuable type-strain genomes for metagenomic binning, comparative biology and taxonomic classification.</title>
        <authorList>
            <person name="Goeker M."/>
        </authorList>
    </citation>
    <scope>NUCLEOTIDE SEQUENCE [LARGE SCALE GENOMIC DNA]</scope>
    <source>
        <strain evidence="2 3">DSM 3303</strain>
    </source>
</reference>
<name>A0A495BHA1_VOGIN</name>
<proteinExistence type="predicted"/>
<accession>A0A495BHA1</accession>
<keyword evidence="1" id="KW-0812">Transmembrane</keyword>
<dbReference type="Proteomes" id="UP000279384">
    <property type="component" value="Unassembled WGS sequence"/>
</dbReference>
<sequence length="293" mass="32379">MAVADRAARQAGVPALSAPLARVGRSLQLALLLLGWLALVLSSGFLALEASRADAEQALQRQAQQQSALLTRDLLQLHQHLLELAQQFATTPGEQIPAWQAGMVLQRFPALERVALLRDSEDGLLVTQVVPLRLGAGVVPWQDLARQPAVAANLGRLRQGQPQVQMLQGEGEQAQLLSIYPLARAGDRRFIALWLRPQRWLPALAEPDIGRALQLMGDAHPAVAWPAMLQVREVVIVGEQRYWLSLQRPLRGSDFRISLWLPLLLVWLLLLGLLLVGARFRWRLARGLSLADS</sequence>
<feature type="transmembrane region" description="Helical" evidence="1">
    <location>
        <begin position="29"/>
        <end position="48"/>
    </location>
</feature>
<dbReference type="AlphaFoldDB" id="A0A495BHA1"/>
<evidence type="ECO:0000256" key="1">
    <source>
        <dbReference type="SAM" id="Phobius"/>
    </source>
</evidence>
<protein>
    <submittedName>
        <fullName evidence="2">Uncharacterized protein</fullName>
    </submittedName>
</protein>
<feature type="transmembrane region" description="Helical" evidence="1">
    <location>
        <begin position="257"/>
        <end position="276"/>
    </location>
</feature>
<evidence type="ECO:0000313" key="3">
    <source>
        <dbReference type="Proteomes" id="UP000279384"/>
    </source>
</evidence>
<keyword evidence="1" id="KW-0472">Membrane</keyword>
<dbReference type="EMBL" id="RBID01000013">
    <property type="protein sequence ID" value="RKQ60044.1"/>
    <property type="molecule type" value="Genomic_DNA"/>
</dbReference>